<dbReference type="GO" id="GO:0005085">
    <property type="term" value="F:guanyl-nucleotide exchange factor activity"/>
    <property type="evidence" value="ECO:0007669"/>
    <property type="project" value="InterPro"/>
</dbReference>
<accession>A0A2G9PIH2</accession>
<dbReference type="GO" id="GO:0016477">
    <property type="term" value="P:cell migration"/>
    <property type="evidence" value="ECO:0007669"/>
    <property type="project" value="TreeGrafter"/>
</dbReference>
<feature type="non-terminal residue" evidence="3">
    <location>
        <position position="167"/>
    </location>
</feature>
<dbReference type="GO" id="GO:0007264">
    <property type="term" value="P:small GTPase-mediated signal transduction"/>
    <property type="evidence" value="ECO:0007669"/>
    <property type="project" value="InterPro"/>
</dbReference>
<dbReference type="EMBL" id="KV922614">
    <property type="protein sequence ID" value="PIO02711.1"/>
    <property type="molecule type" value="Genomic_DNA"/>
</dbReference>
<keyword evidence="4" id="KW-1185">Reference proteome</keyword>
<dbReference type="PANTHER" id="PTHR45653">
    <property type="entry name" value="DEDICATOR OF CYTOKINESIS"/>
    <property type="match status" value="1"/>
</dbReference>
<dbReference type="Gene3D" id="2.60.40.150">
    <property type="entry name" value="C2 domain"/>
    <property type="match status" value="1"/>
</dbReference>
<dbReference type="AlphaFoldDB" id="A0A2G9PIH2"/>
<dbReference type="GO" id="GO:0005737">
    <property type="term" value="C:cytoplasm"/>
    <property type="evidence" value="ECO:0007669"/>
    <property type="project" value="UniProtKB-SubCell"/>
</dbReference>
<sequence length="167" mass="19276">MDLKETNVKKCTQGLRRPFGVAVMDITDMIKGKAESDEEKQHFIPFHPVVAENDFLHNLLSKNAICMGAGDKPVSEYRSVLYYQIKQPRWMETIKVAVPIEEMQRIHLRFMLRHRSSQECDVLCHCVVVAKDKGERNFAMAYVKLMKDDGTTLHDGVHELVVIKVQY</sequence>
<feature type="domain" description="C2 DOCK-type" evidence="2">
    <location>
        <begin position="1"/>
        <end position="167"/>
    </location>
</feature>
<dbReference type="PANTHER" id="PTHR45653:SF6">
    <property type="entry name" value="DEDICATOR OF CYTOKINESIS PROTEIN 2"/>
    <property type="match status" value="1"/>
</dbReference>
<dbReference type="GO" id="GO:0005886">
    <property type="term" value="C:plasma membrane"/>
    <property type="evidence" value="ECO:0007669"/>
    <property type="project" value="TreeGrafter"/>
</dbReference>
<comment type="similarity">
    <text evidence="1">Belongs to the DOCK family.</text>
</comment>
<name>A0A2G9PIH2_AQUCT</name>
<dbReference type="InterPro" id="IPR035892">
    <property type="entry name" value="C2_domain_sf"/>
</dbReference>
<evidence type="ECO:0000259" key="2">
    <source>
        <dbReference type="PROSITE" id="PS51650"/>
    </source>
</evidence>
<evidence type="ECO:0000313" key="4">
    <source>
        <dbReference type="Proteomes" id="UP000228934"/>
    </source>
</evidence>
<dbReference type="GO" id="GO:0007520">
    <property type="term" value="P:myoblast fusion"/>
    <property type="evidence" value="ECO:0007669"/>
    <property type="project" value="TreeGrafter"/>
</dbReference>
<dbReference type="Pfam" id="PF14429">
    <property type="entry name" value="DOCK-C2"/>
    <property type="match status" value="1"/>
</dbReference>
<proteinExistence type="inferred from homology"/>
<dbReference type="InterPro" id="IPR027007">
    <property type="entry name" value="C2_DOCK-type_domain"/>
</dbReference>
<evidence type="ECO:0000313" key="3">
    <source>
        <dbReference type="EMBL" id="PIO02711.1"/>
    </source>
</evidence>
<organism evidence="3 4">
    <name type="scientific">Aquarana catesbeiana</name>
    <name type="common">American bullfrog</name>
    <name type="synonym">Rana catesbeiana</name>
    <dbReference type="NCBI Taxonomy" id="8400"/>
    <lineage>
        <taxon>Eukaryota</taxon>
        <taxon>Metazoa</taxon>
        <taxon>Chordata</taxon>
        <taxon>Craniata</taxon>
        <taxon>Vertebrata</taxon>
        <taxon>Euteleostomi</taxon>
        <taxon>Amphibia</taxon>
        <taxon>Batrachia</taxon>
        <taxon>Anura</taxon>
        <taxon>Neobatrachia</taxon>
        <taxon>Ranoidea</taxon>
        <taxon>Ranidae</taxon>
        <taxon>Aquarana</taxon>
    </lineage>
</organism>
<dbReference type="GO" id="GO:0031267">
    <property type="term" value="F:small GTPase binding"/>
    <property type="evidence" value="ECO:0007669"/>
    <property type="project" value="TreeGrafter"/>
</dbReference>
<dbReference type="OrthoDB" id="18896at2759"/>
<evidence type="ECO:0000256" key="1">
    <source>
        <dbReference type="PROSITE-ProRule" id="PRU00983"/>
    </source>
</evidence>
<dbReference type="Proteomes" id="UP000228934">
    <property type="component" value="Unassembled WGS sequence"/>
</dbReference>
<protein>
    <recommendedName>
        <fullName evidence="2">C2 DOCK-type domain-containing protein</fullName>
    </recommendedName>
</protein>
<dbReference type="PROSITE" id="PS51650">
    <property type="entry name" value="C2_DOCK"/>
    <property type="match status" value="1"/>
</dbReference>
<gene>
    <name evidence="3" type="ORF">AB205_0168650</name>
</gene>
<reference evidence="4" key="1">
    <citation type="journal article" date="2017" name="Nat. Commun.">
        <title>The North American bullfrog draft genome provides insight into hormonal regulation of long noncoding RNA.</title>
        <authorList>
            <person name="Hammond S.A."/>
            <person name="Warren R.L."/>
            <person name="Vandervalk B.P."/>
            <person name="Kucuk E."/>
            <person name="Khan H."/>
            <person name="Gibb E.A."/>
            <person name="Pandoh P."/>
            <person name="Kirk H."/>
            <person name="Zhao Y."/>
            <person name="Jones M."/>
            <person name="Mungall A.J."/>
            <person name="Coope R."/>
            <person name="Pleasance S."/>
            <person name="Moore R.A."/>
            <person name="Holt R.A."/>
            <person name="Round J.M."/>
            <person name="Ohora S."/>
            <person name="Walle B.V."/>
            <person name="Veldhoen N."/>
            <person name="Helbing C.C."/>
            <person name="Birol I."/>
        </authorList>
    </citation>
    <scope>NUCLEOTIDE SEQUENCE [LARGE SCALE GENOMIC DNA]</scope>
</reference>
<dbReference type="InterPro" id="IPR026791">
    <property type="entry name" value="DOCK"/>
</dbReference>